<keyword evidence="1" id="KW-1185">Reference proteome</keyword>
<dbReference type="Proteomes" id="UP000050741">
    <property type="component" value="Unassembled WGS sequence"/>
</dbReference>
<reference evidence="1" key="1">
    <citation type="submission" date="2013-12" db="EMBL/GenBank/DDBJ databases">
        <authorList>
            <person name="Aslett M."/>
        </authorList>
    </citation>
    <scope>NUCLEOTIDE SEQUENCE [LARGE SCALE GENOMIC DNA]</scope>
    <source>
        <strain evidence="1">Lindley</strain>
    </source>
</reference>
<evidence type="ECO:0000313" key="1">
    <source>
        <dbReference type="Proteomes" id="UP000050741"/>
    </source>
</evidence>
<evidence type="ECO:0000313" key="2">
    <source>
        <dbReference type="WBParaSite" id="GPLIN_000103600"/>
    </source>
</evidence>
<dbReference type="AlphaFoldDB" id="A0A183BKA6"/>
<organism evidence="1 2">
    <name type="scientific">Globodera pallida</name>
    <name type="common">Potato cyst nematode worm</name>
    <name type="synonym">Heterodera pallida</name>
    <dbReference type="NCBI Taxonomy" id="36090"/>
    <lineage>
        <taxon>Eukaryota</taxon>
        <taxon>Metazoa</taxon>
        <taxon>Ecdysozoa</taxon>
        <taxon>Nematoda</taxon>
        <taxon>Chromadorea</taxon>
        <taxon>Rhabditida</taxon>
        <taxon>Tylenchina</taxon>
        <taxon>Tylenchomorpha</taxon>
        <taxon>Tylenchoidea</taxon>
        <taxon>Heteroderidae</taxon>
        <taxon>Heteroderinae</taxon>
        <taxon>Globodera</taxon>
    </lineage>
</organism>
<sequence>MRLLKLLDRIYRRTFLIRVKQWIGSTVWIQERTTEAKDSAWCVHLSIEHLLSRQWPKQIQQASDALCNDIIL</sequence>
<reference evidence="2" key="3">
    <citation type="submission" date="2016-06" db="UniProtKB">
        <authorList>
            <consortium name="WormBaseParasite"/>
        </authorList>
    </citation>
    <scope>IDENTIFICATION</scope>
</reference>
<proteinExistence type="predicted"/>
<name>A0A183BKA6_GLOPA</name>
<reference evidence="1" key="2">
    <citation type="submission" date="2014-05" db="EMBL/GenBank/DDBJ databases">
        <title>The genome and life-stage specific transcriptomes of Globodera pallida elucidate key aspects of plant parasitism by a cyst nematode.</title>
        <authorList>
            <person name="Cotton J.A."/>
            <person name="Lilley C.J."/>
            <person name="Jones L.M."/>
            <person name="Kikuchi T."/>
            <person name="Reid A.J."/>
            <person name="Thorpe P."/>
            <person name="Tsai I.J."/>
            <person name="Beasley H."/>
            <person name="Blok V."/>
            <person name="Cock P.J.A."/>
            <person name="Van den Akker S.E."/>
            <person name="Holroyd N."/>
            <person name="Hunt M."/>
            <person name="Mantelin S."/>
            <person name="Naghra H."/>
            <person name="Pain A."/>
            <person name="Palomares-Rius J.E."/>
            <person name="Zarowiecki M."/>
            <person name="Berriman M."/>
            <person name="Jones J.T."/>
            <person name="Urwin P.E."/>
        </authorList>
    </citation>
    <scope>NUCLEOTIDE SEQUENCE [LARGE SCALE GENOMIC DNA]</scope>
    <source>
        <strain evidence="1">Lindley</strain>
    </source>
</reference>
<dbReference type="WBParaSite" id="GPLIN_000103600">
    <property type="protein sequence ID" value="GPLIN_000103600"/>
    <property type="gene ID" value="GPLIN_000103600"/>
</dbReference>
<protein>
    <submittedName>
        <fullName evidence="2">Secreted protein</fullName>
    </submittedName>
</protein>
<accession>A0A183BKA6</accession>